<dbReference type="CDD" id="cd14748">
    <property type="entry name" value="PBP2_UgpB"/>
    <property type="match status" value="1"/>
</dbReference>
<protein>
    <submittedName>
        <fullName evidence="5">Carbohydrate ABC transporter substrate-binding protein, CUT1 family (TC 3.A.1.1.-)</fullName>
    </submittedName>
</protein>
<dbReference type="InterPro" id="IPR050490">
    <property type="entry name" value="Bact_solute-bd_prot1"/>
</dbReference>
<reference evidence="5 6" key="2">
    <citation type="submission" date="2010-03" db="EMBL/GenBank/DDBJ databases">
        <authorList>
            <person name="Pajon A."/>
        </authorList>
    </citation>
    <scope>NUCLEOTIDE SEQUENCE [LARGE SCALE GENOMIC DNA]</scope>
    <source>
        <strain evidence="5 6">SGP1</strain>
    </source>
</reference>
<gene>
    <name evidence="5" type="ORF">SY1_02910</name>
</gene>
<sequence length="433" mass="48035">MFHARALLRGILGSVLAGLLVASALPASAEARKLQFWHVMTGANAEALEEIVNRFNQANEDCAVELVYQGHYRDLFAKLEGAAKAGSLPHLAMIYNNRLISYVKNGFVDPMEPMLFDAGNGFSEEAWADIPAFLRDGSVWDGKHYALPFNKEGFLLFYNKKMLADKGITPPATWEELSAAAEALTGKVGDKDVVGLALNNSVAIDGSFWVEQAGGHIYDEAADRITFNEEPGVKAYEFLVSMIRKGHAKIIREEKYMFGPFGRGEAAMGITYMSQLPNIIELCAANGVEFGSVELPKGVRKACMFTGTNVAIFNTVPEIERRDAFRFLRFFLTPEIQSLWGTRSGCLPLSWKVLNSREFHEFAEKENPAKLAILPSFKYGFSDPKILNGYAIHDNMSKALDAILLENVPVKEALDKAADQAWKEIQESRKSFN</sequence>
<evidence type="ECO:0000256" key="4">
    <source>
        <dbReference type="ARBA" id="ARBA00022729"/>
    </source>
</evidence>
<keyword evidence="6" id="KW-1185">Reference proteome</keyword>
<dbReference type="PANTHER" id="PTHR43649:SF31">
    <property type="entry name" value="SN-GLYCEROL-3-PHOSPHATE-BINDING PERIPLASMIC PROTEIN UGPB"/>
    <property type="match status" value="1"/>
</dbReference>
<comment type="similarity">
    <text evidence="2">Belongs to the bacterial solute-binding protein 1 family.</text>
</comment>
<evidence type="ECO:0000256" key="1">
    <source>
        <dbReference type="ARBA" id="ARBA00004196"/>
    </source>
</evidence>
<reference evidence="6" key="1">
    <citation type="submission" date="2010-03" db="EMBL/GenBank/DDBJ databases">
        <title>The genome sequence of Synergistetes sp. SGP1.</title>
        <authorList>
            <consortium name="metaHIT consortium -- http://www.metahit.eu/"/>
            <person name="Pajon A."/>
            <person name="Turner K."/>
            <person name="Parkhill J."/>
            <person name="Wade W."/>
            <person name="Vartoukian S."/>
        </authorList>
    </citation>
    <scope>NUCLEOTIDE SEQUENCE [LARGE SCALE GENOMIC DNA]</scope>
    <source>
        <strain evidence="6">SGP1</strain>
    </source>
</reference>
<comment type="subcellular location">
    <subcellularLocation>
        <location evidence="1">Cell envelope</location>
    </subcellularLocation>
</comment>
<dbReference type="GO" id="GO:0030313">
    <property type="term" value="C:cell envelope"/>
    <property type="evidence" value="ECO:0007669"/>
    <property type="project" value="UniProtKB-SubCell"/>
</dbReference>
<proteinExistence type="inferred from homology"/>
<dbReference type="Gene3D" id="3.40.190.10">
    <property type="entry name" value="Periplasmic binding protein-like II"/>
    <property type="match status" value="2"/>
</dbReference>
<dbReference type="Proteomes" id="UP000008957">
    <property type="component" value="Chromosome"/>
</dbReference>
<evidence type="ECO:0000256" key="2">
    <source>
        <dbReference type="ARBA" id="ARBA00008520"/>
    </source>
</evidence>
<accession>A0AB94IVN0</accession>
<dbReference type="PANTHER" id="PTHR43649">
    <property type="entry name" value="ARABINOSE-BINDING PROTEIN-RELATED"/>
    <property type="match status" value="1"/>
</dbReference>
<dbReference type="SUPFAM" id="SSF53850">
    <property type="entry name" value="Periplasmic binding protein-like II"/>
    <property type="match status" value="1"/>
</dbReference>
<dbReference type="AlphaFoldDB" id="A0AB94IVN0"/>
<evidence type="ECO:0000313" key="5">
    <source>
        <dbReference type="EMBL" id="CBL27800.1"/>
    </source>
</evidence>
<keyword evidence="3" id="KW-0813">Transport</keyword>
<organism evidence="5 6">
    <name type="scientific">Fretibacterium fastidiosum</name>
    <dbReference type="NCBI Taxonomy" id="651822"/>
    <lineage>
        <taxon>Bacteria</taxon>
        <taxon>Thermotogati</taxon>
        <taxon>Synergistota</taxon>
        <taxon>Synergistia</taxon>
        <taxon>Synergistales</taxon>
        <taxon>Aminobacteriaceae</taxon>
        <taxon>Fretibacterium</taxon>
    </lineage>
</organism>
<dbReference type="InterPro" id="IPR006059">
    <property type="entry name" value="SBP"/>
</dbReference>
<dbReference type="KEGG" id="sbr:SY1_02910"/>
<evidence type="ECO:0000313" key="6">
    <source>
        <dbReference type="Proteomes" id="UP000008957"/>
    </source>
</evidence>
<evidence type="ECO:0000256" key="3">
    <source>
        <dbReference type="ARBA" id="ARBA00022448"/>
    </source>
</evidence>
<dbReference type="EMBL" id="FP929056">
    <property type="protein sequence ID" value="CBL27800.1"/>
    <property type="molecule type" value="Genomic_DNA"/>
</dbReference>
<dbReference type="Pfam" id="PF13416">
    <property type="entry name" value="SBP_bac_8"/>
    <property type="match status" value="1"/>
</dbReference>
<keyword evidence="4" id="KW-0732">Signal</keyword>
<dbReference type="RefSeq" id="WP_015555947.1">
    <property type="nucleotide sequence ID" value="NC_021038.1"/>
</dbReference>
<name>A0AB94IVN0_9BACT</name>